<keyword evidence="2" id="KW-1185">Reference proteome</keyword>
<name>A0ABR3NTU1_9TELE</name>
<evidence type="ECO:0000313" key="1">
    <source>
        <dbReference type="EMBL" id="KAL1280440.1"/>
    </source>
</evidence>
<protein>
    <submittedName>
        <fullName evidence="1">Uncharacterized protein</fullName>
    </submittedName>
</protein>
<dbReference type="EMBL" id="JAYMGO010000002">
    <property type="protein sequence ID" value="KAL1280440.1"/>
    <property type="molecule type" value="Genomic_DNA"/>
</dbReference>
<organism evidence="1 2">
    <name type="scientific">Cirrhinus molitorella</name>
    <name type="common">mud carp</name>
    <dbReference type="NCBI Taxonomy" id="172907"/>
    <lineage>
        <taxon>Eukaryota</taxon>
        <taxon>Metazoa</taxon>
        <taxon>Chordata</taxon>
        <taxon>Craniata</taxon>
        <taxon>Vertebrata</taxon>
        <taxon>Euteleostomi</taxon>
        <taxon>Actinopterygii</taxon>
        <taxon>Neopterygii</taxon>
        <taxon>Teleostei</taxon>
        <taxon>Ostariophysi</taxon>
        <taxon>Cypriniformes</taxon>
        <taxon>Cyprinidae</taxon>
        <taxon>Labeoninae</taxon>
        <taxon>Labeonini</taxon>
        <taxon>Cirrhinus</taxon>
    </lineage>
</organism>
<dbReference type="Proteomes" id="UP001558613">
    <property type="component" value="Unassembled WGS sequence"/>
</dbReference>
<sequence length="149" mass="17242">MILRDVHPSGLDISITPDANFRHAVFRVGSGSKRNHFLFFKYVSLTVCFSRSIVELPVDFSWRVFVVVLFWTRKQELLKVWLNKDDEYDSTSQSGVSQFVILSDDMMNSPIHSSHMTLHTAPLRRMSRPNAACQSQRSFCRRSVPRCCK</sequence>
<comment type="caution">
    <text evidence="1">The sequence shown here is derived from an EMBL/GenBank/DDBJ whole genome shotgun (WGS) entry which is preliminary data.</text>
</comment>
<accession>A0ABR3NTU1</accession>
<proteinExistence type="predicted"/>
<gene>
    <name evidence="1" type="ORF">QQF64_015040</name>
</gene>
<evidence type="ECO:0000313" key="2">
    <source>
        <dbReference type="Proteomes" id="UP001558613"/>
    </source>
</evidence>
<reference evidence="1 2" key="1">
    <citation type="submission" date="2023-09" db="EMBL/GenBank/DDBJ databases">
        <authorList>
            <person name="Wang M."/>
        </authorList>
    </citation>
    <scope>NUCLEOTIDE SEQUENCE [LARGE SCALE GENOMIC DNA]</scope>
    <source>
        <strain evidence="1">GT-2023</strain>
        <tissue evidence="1">Liver</tissue>
    </source>
</reference>